<organism evidence="9 10">
    <name type="scientific">Candidatus Scalindua rubra</name>
    <dbReference type="NCBI Taxonomy" id="1872076"/>
    <lineage>
        <taxon>Bacteria</taxon>
        <taxon>Pseudomonadati</taxon>
        <taxon>Planctomycetota</taxon>
        <taxon>Candidatus Brocadiia</taxon>
        <taxon>Candidatus Brocadiales</taxon>
        <taxon>Candidatus Scalinduaceae</taxon>
        <taxon>Candidatus Scalindua</taxon>
    </lineage>
</organism>
<keyword evidence="8 9" id="KW-0413">Isomerase</keyword>
<dbReference type="AlphaFoldDB" id="A0A1E3X6U3"/>
<evidence type="ECO:0000256" key="6">
    <source>
        <dbReference type="ARBA" id="ARBA00023110"/>
    </source>
</evidence>
<name>A0A1E3X6U3_9BACT</name>
<sequence length="91" mass="10187">MLVNPDWLKPEEGYGPVDQNAFLEVKKEQVPQDALKVGALLQGQNANGQNVHARVVEIKEYTVMLDFNHPLAGQTLYFDVKVLDVQKAPIN</sequence>
<gene>
    <name evidence="9" type="primary">pPlase</name>
    <name evidence="9" type="ORF">SCARUB_03513</name>
</gene>
<dbReference type="SUPFAM" id="SSF54534">
    <property type="entry name" value="FKBP-like"/>
    <property type="match status" value="1"/>
</dbReference>
<comment type="catalytic activity">
    <reaction evidence="1">
        <text>[protein]-peptidylproline (omega=180) = [protein]-peptidylproline (omega=0)</text>
        <dbReference type="Rhea" id="RHEA:16237"/>
        <dbReference type="Rhea" id="RHEA-COMP:10747"/>
        <dbReference type="Rhea" id="RHEA-COMP:10748"/>
        <dbReference type="ChEBI" id="CHEBI:83833"/>
        <dbReference type="ChEBI" id="CHEBI:83834"/>
        <dbReference type="EC" id="5.2.1.8"/>
    </reaction>
</comment>
<proteinExistence type="inferred from homology"/>
<keyword evidence="5" id="KW-0963">Cytoplasm</keyword>
<evidence type="ECO:0000313" key="9">
    <source>
        <dbReference type="EMBL" id="ODS31370.1"/>
    </source>
</evidence>
<dbReference type="PANTHER" id="PTHR47861">
    <property type="entry name" value="FKBP-TYPE PEPTIDYL-PROLYL CIS-TRANS ISOMERASE SLYD"/>
    <property type="match status" value="1"/>
</dbReference>
<evidence type="ECO:0000256" key="1">
    <source>
        <dbReference type="ARBA" id="ARBA00000971"/>
    </source>
</evidence>
<evidence type="ECO:0000256" key="7">
    <source>
        <dbReference type="ARBA" id="ARBA00023186"/>
    </source>
</evidence>
<evidence type="ECO:0000256" key="3">
    <source>
        <dbReference type="ARBA" id="ARBA00006577"/>
    </source>
</evidence>
<evidence type="ECO:0000256" key="2">
    <source>
        <dbReference type="ARBA" id="ARBA00004496"/>
    </source>
</evidence>
<dbReference type="EC" id="5.2.1.8" evidence="4"/>
<keyword evidence="7" id="KW-0143">Chaperone</keyword>
<evidence type="ECO:0000313" key="10">
    <source>
        <dbReference type="Proteomes" id="UP000094056"/>
    </source>
</evidence>
<dbReference type="Gene3D" id="3.10.50.40">
    <property type="match status" value="1"/>
</dbReference>
<dbReference type="InterPro" id="IPR046357">
    <property type="entry name" value="PPIase_dom_sf"/>
</dbReference>
<keyword evidence="6" id="KW-0697">Rotamase</keyword>
<dbReference type="Proteomes" id="UP000094056">
    <property type="component" value="Unassembled WGS sequence"/>
</dbReference>
<dbReference type="PANTHER" id="PTHR47861:SF3">
    <property type="entry name" value="FKBP-TYPE PEPTIDYL-PROLYL CIS-TRANS ISOMERASE SLYD"/>
    <property type="match status" value="1"/>
</dbReference>
<comment type="subcellular location">
    <subcellularLocation>
        <location evidence="2">Cytoplasm</location>
    </subcellularLocation>
</comment>
<reference evidence="9 10" key="1">
    <citation type="submission" date="2016-07" db="EMBL/GenBank/DDBJ databases">
        <title>Draft genome of Scalindua rubra, obtained from a brine-seawater interface in the Red Sea, sheds light on salt adaptation in anammox bacteria.</title>
        <authorList>
            <person name="Speth D.R."/>
            <person name="Lagkouvardos I."/>
            <person name="Wang Y."/>
            <person name="Qian P.-Y."/>
            <person name="Dutilh B.E."/>
            <person name="Jetten M.S."/>
        </authorList>
    </citation>
    <scope>NUCLEOTIDE SEQUENCE [LARGE SCALE GENOMIC DNA]</scope>
    <source>
        <strain evidence="9">BSI-1</strain>
    </source>
</reference>
<dbReference type="GO" id="GO:0003755">
    <property type="term" value="F:peptidyl-prolyl cis-trans isomerase activity"/>
    <property type="evidence" value="ECO:0007669"/>
    <property type="project" value="UniProtKB-KW"/>
</dbReference>
<evidence type="ECO:0000256" key="5">
    <source>
        <dbReference type="ARBA" id="ARBA00022490"/>
    </source>
</evidence>
<accession>A0A1E3X6U3</accession>
<evidence type="ECO:0000256" key="4">
    <source>
        <dbReference type="ARBA" id="ARBA00013194"/>
    </source>
</evidence>
<dbReference type="EMBL" id="MAYW01000123">
    <property type="protein sequence ID" value="ODS31370.1"/>
    <property type="molecule type" value="Genomic_DNA"/>
</dbReference>
<evidence type="ECO:0000256" key="8">
    <source>
        <dbReference type="ARBA" id="ARBA00023235"/>
    </source>
</evidence>
<protein>
    <recommendedName>
        <fullName evidence="4">peptidylprolyl isomerase</fullName>
        <ecNumber evidence="4">5.2.1.8</ecNumber>
    </recommendedName>
</protein>
<comment type="similarity">
    <text evidence="3">Belongs to the FKBP-type PPIase family.</text>
</comment>
<comment type="caution">
    <text evidence="9">The sequence shown here is derived from an EMBL/GenBank/DDBJ whole genome shotgun (WGS) entry which is preliminary data.</text>
</comment>
<dbReference type="GO" id="GO:0005737">
    <property type="term" value="C:cytoplasm"/>
    <property type="evidence" value="ECO:0007669"/>
    <property type="project" value="UniProtKB-SubCell"/>
</dbReference>